<dbReference type="SUPFAM" id="SSF52440">
    <property type="entry name" value="PreATP-grasp domain"/>
    <property type="match status" value="1"/>
</dbReference>
<dbReference type="Pfam" id="PF02786">
    <property type="entry name" value="CPSase_L_D2"/>
    <property type="match status" value="1"/>
</dbReference>
<sequence>MFKKILIANRGEIAARVIRTCKTLGIATVSIYSKVDKEAPHVKMADEAYEVGNPKVTDSYLKIDKILEIALLSKADAIHPGYGLLSENAEFARRCEEAGIVFIGPSADVIARMGSKIEARNSMEQAGVPVVPGISLPLADAEEAAQAASRIGYPVMLKASAGGGGIGMQIVNNEAEMKQAFEGNQKRAANFFGDGAMYLEKVVENPRHIEIQILADAQGNTVYLWERECSIQRRHQKVVEEAPSAFLDELMREKMGEAAVRAAKSIGYRNAGTIEFLVDEHKNFYFLEMNTRLQVEHTITEEITGLDLVAEQLRIAAGHSLNFGQSDVKREGHAIEVRIYAEDPKTFFPSPGVITKFSTPEGEGIRHELAVHDGSVVTPFYDPMIAKLIVKGKDRNEAIDRLQQALAEYQVEGIKTNIPMLQEVTGHPAFRSGDTTTGFVAKYVLEQT</sequence>
<dbReference type="EMBL" id="JAMDNP010000033">
    <property type="protein sequence ID" value="MCY9762278.1"/>
    <property type="molecule type" value="Genomic_DNA"/>
</dbReference>
<dbReference type="EC" id="6.3.4.14" evidence="1"/>
<dbReference type="Pfam" id="PF02785">
    <property type="entry name" value="Biotin_carb_C"/>
    <property type="match status" value="1"/>
</dbReference>
<gene>
    <name evidence="9" type="ORF">M5X12_17045</name>
</gene>
<evidence type="ECO:0000259" key="8">
    <source>
        <dbReference type="PROSITE" id="PS50979"/>
    </source>
</evidence>
<dbReference type="PANTHER" id="PTHR18866:SF33">
    <property type="entry name" value="METHYLCROTONOYL-COA CARBOXYLASE SUBUNIT ALPHA, MITOCHONDRIAL-RELATED"/>
    <property type="match status" value="1"/>
</dbReference>
<dbReference type="SUPFAM" id="SSF56059">
    <property type="entry name" value="Glutathione synthetase ATP-binding domain-like"/>
    <property type="match status" value="1"/>
</dbReference>
<keyword evidence="10" id="KW-1185">Reference proteome</keyword>
<dbReference type="InterPro" id="IPR005482">
    <property type="entry name" value="Biotin_COase_C"/>
</dbReference>
<dbReference type="PROSITE" id="PS00866">
    <property type="entry name" value="CPSASE_1"/>
    <property type="match status" value="1"/>
</dbReference>
<evidence type="ECO:0000256" key="2">
    <source>
        <dbReference type="ARBA" id="ARBA00022598"/>
    </source>
</evidence>
<keyword evidence="4 6" id="KW-0067">ATP-binding</keyword>
<reference evidence="9 10" key="1">
    <citation type="submission" date="2022-05" db="EMBL/GenBank/DDBJ databases">
        <title>Genome Sequencing of Bee-Associated Microbes.</title>
        <authorList>
            <person name="Dunlap C."/>
        </authorList>
    </citation>
    <scope>NUCLEOTIDE SEQUENCE [LARGE SCALE GENOMIC DNA]</scope>
    <source>
        <strain evidence="9 10">NRRL B-04010</strain>
    </source>
</reference>
<evidence type="ECO:0000256" key="5">
    <source>
        <dbReference type="ARBA" id="ARBA00023267"/>
    </source>
</evidence>
<evidence type="ECO:0000313" key="9">
    <source>
        <dbReference type="EMBL" id="MCY9762278.1"/>
    </source>
</evidence>
<dbReference type="NCBIfam" id="NF006367">
    <property type="entry name" value="PRK08591.1"/>
    <property type="match status" value="1"/>
</dbReference>
<comment type="caution">
    <text evidence="9">The sequence shown here is derived from an EMBL/GenBank/DDBJ whole genome shotgun (WGS) entry which is preliminary data.</text>
</comment>
<evidence type="ECO:0000256" key="3">
    <source>
        <dbReference type="ARBA" id="ARBA00022741"/>
    </source>
</evidence>
<dbReference type="InterPro" id="IPR005479">
    <property type="entry name" value="CPAse_ATP-bd"/>
</dbReference>
<accession>A0ABT4GZV9</accession>
<dbReference type="PROSITE" id="PS00867">
    <property type="entry name" value="CPSASE_2"/>
    <property type="match status" value="1"/>
</dbReference>
<organism evidence="9 10">
    <name type="scientific">Paenibacillus alvei</name>
    <name type="common">Bacillus alvei</name>
    <dbReference type="NCBI Taxonomy" id="44250"/>
    <lineage>
        <taxon>Bacteria</taxon>
        <taxon>Bacillati</taxon>
        <taxon>Bacillota</taxon>
        <taxon>Bacilli</taxon>
        <taxon>Bacillales</taxon>
        <taxon>Paenibacillaceae</taxon>
        <taxon>Paenibacillus</taxon>
    </lineage>
</organism>
<dbReference type="Gene3D" id="3.30.470.20">
    <property type="entry name" value="ATP-grasp fold, B domain"/>
    <property type="match status" value="1"/>
</dbReference>
<evidence type="ECO:0000256" key="6">
    <source>
        <dbReference type="PROSITE-ProRule" id="PRU00409"/>
    </source>
</evidence>
<dbReference type="Proteomes" id="UP001527181">
    <property type="component" value="Unassembled WGS sequence"/>
</dbReference>
<dbReference type="SUPFAM" id="SSF51246">
    <property type="entry name" value="Rudiment single hybrid motif"/>
    <property type="match status" value="1"/>
</dbReference>
<protein>
    <recommendedName>
        <fullName evidence="1">biotin carboxylase</fullName>
        <ecNumber evidence="1">6.3.4.14</ecNumber>
    </recommendedName>
</protein>
<evidence type="ECO:0000256" key="1">
    <source>
        <dbReference type="ARBA" id="ARBA00013263"/>
    </source>
</evidence>
<dbReference type="GeneID" id="94490431"/>
<evidence type="ECO:0000256" key="4">
    <source>
        <dbReference type="ARBA" id="ARBA00022840"/>
    </source>
</evidence>
<dbReference type="Pfam" id="PF00289">
    <property type="entry name" value="Biotin_carb_N"/>
    <property type="match status" value="1"/>
</dbReference>
<dbReference type="InterPro" id="IPR050856">
    <property type="entry name" value="Biotin_carboxylase_complex"/>
</dbReference>
<feature type="domain" description="ATP-grasp" evidence="7">
    <location>
        <begin position="120"/>
        <end position="317"/>
    </location>
</feature>
<proteinExistence type="predicted"/>
<keyword evidence="3 6" id="KW-0547">Nucleotide-binding</keyword>
<dbReference type="InterPro" id="IPR005481">
    <property type="entry name" value="BC-like_N"/>
</dbReference>
<dbReference type="RefSeq" id="WP_005550124.1">
    <property type="nucleotide sequence ID" value="NZ_JAMDLX010000142.1"/>
</dbReference>
<dbReference type="PROSITE" id="PS50979">
    <property type="entry name" value="BC"/>
    <property type="match status" value="1"/>
</dbReference>
<dbReference type="InterPro" id="IPR011054">
    <property type="entry name" value="Rudment_hybrid_motif"/>
</dbReference>
<dbReference type="InterPro" id="IPR016185">
    <property type="entry name" value="PreATP-grasp_dom_sf"/>
</dbReference>
<dbReference type="SMART" id="SM00878">
    <property type="entry name" value="Biotin_carb_C"/>
    <property type="match status" value="1"/>
</dbReference>
<keyword evidence="5" id="KW-0092">Biotin</keyword>
<feature type="domain" description="Biotin carboxylation" evidence="8">
    <location>
        <begin position="1"/>
        <end position="445"/>
    </location>
</feature>
<dbReference type="InterPro" id="IPR011761">
    <property type="entry name" value="ATP-grasp"/>
</dbReference>
<name>A0ABT4GZV9_PAEAL</name>
<dbReference type="InterPro" id="IPR011764">
    <property type="entry name" value="Biotin_carboxylation_dom"/>
</dbReference>
<evidence type="ECO:0000313" key="10">
    <source>
        <dbReference type="Proteomes" id="UP001527181"/>
    </source>
</evidence>
<evidence type="ECO:0000259" key="7">
    <source>
        <dbReference type="PROSITE" id="PS50975"/>
    </source>
</evidence>
<dbReference type="PROSITE" id="PS50975">
    <property type="entry name" value="ATP_GRASP"/>
    <property type="match status" value="1"/>
</dbReference>
<keyword evidence="2" id="KW-0436">Ligase</keyword>
<dbReference type="PANTHER" id="PTHR18866">
    <property type="entry name" value="CARBOXYLASE:PYRUVATE/ACETYL-COA/PROPIONYL-COA CARBOXYLASE"/>
    <property type="match status" value="1"/>
</dbReference>